<dbReference type="Gene3D" id="1.10.472.80">
    <property type="entry name" value="Ypt/Rab-GAP domain of gyp1p, domain 3"/>
    <property type="match status" value="1"/>
</dbReference>
<feature type="coiled-coil region" evidence="1">
    <location>
        <begin position="125"/>
        <end position="171"/>
    </location>
</feature>
<reference evidence="4 5" key="1">
    <citation type="journal article" date="2015" name="Sci. Rep.">
        <title>Genome of the facultative scuticociliatosis pathogen Pseudocohnilembus persalinus provides insight into its virulence through horizontal gene transfer.</title>
        <authorList>
            <person name="Xiong J."/>
            <person name="Wang G."/>
            <person name="Cheng J."/>
            <person name="Tian M."/>
            <person name="Pan X."/>
            <person name="Warren A."/>
            <person name="Jiang C."/>
            <person name="Yuan D."/>
            <person name="Miao W."/>
        </authorList>
    </citation>
    <scope>NUCLEOTIDE SEQUENCE [LARGE SCALE GENOMIC DNA]</scope>
    <source>
        <strain evidence="4">36N120E</strain>
    </source>
</reference>
<comment type="caution">
    <text evidence="4">The sequence shown here is derived from an EMBL/GenBank/DDBJ whole genome shotgun (WGS) entry which is preliminary data.</text>
</comment>
<dbReference type="InterPro" id="IPR000195">
    <property type="entry name" value="Rab-GAP-TBC_dom"/>
</dbReference>
<dbReference type="Pfam" id="PF00566">
    <property type="entry name" value="RabGAP-TBC"/>
    <property type="match status" value="1"/>
</dbReference>
<proteinExistence type="predicted"/>
<evidence type="ECO:0000313" key="4">
    <source>
        <dbReference type="EMBL" id="KRX04825.1"/>
    </source>
</evidence>
<dbReference type="OMA" id="CFIELMQ"/>
<evidence type="ECO:0000313" key="5">
    <source>
        <dbReference type="Proteomes" id="UP000054937"/>
    </source>
</evidence>
<dbReference type="InterPro" id="IPR035969">
    <property type="entry name" value="Rab-GAP_TBC_sf"/>
</dbReference>
<accession>A0A0V0QRC4</accession>
<feature type="region of interest" description="Disordered" evidence="2">
    <location>
        <begin position="550"/>
        <end position="572"/>
    </location>
</feature>
<dbReference type="Proteomes" id="UP000054937">
    <property type="component" value="Unassembled WGS sequence"/>
</dbReference>
<dbReference type="PROSITE" id="PS50086">
    <property type="entry name" value="TBC_RABGAP"/>
    <property type="match status" value="1"/>
</dbReference>
<dbReference type="Gene3D" id="1.10.8.270">
    <property type="entry name" value="putative rabgap domain of human tbc1 domain family member 14 like domains"/>
    <property type="match status" value="1"/>
</dbReference>
<dbReference type="PANTHER" id="PTHR22957:SF27">
    <property type="entry name" value="TBC1 DOMAIN FAMILY MEMBER 13"/>
    <property type="match status" value="1"/>
</dbReference>
<dbReference type="Gene3D" id="1.10.10.750">
    <property type="entry name" value="Ypt/Rab-GAP domain of gyp1p, domain 1"/>
    <property type="match status" value="1"/>
</dbReference>
<dbReference type="SMART" id="SM00164">
    <property type="entry name" value="TBC"/>
    <property type="match status" value="1"/>
</dbReference>
<dbReference type="GO" id="GO:0005096">
    <property type="term" value="F:GTPase activator activity"/>
    <property type="evidence" value="ECO:0007669"/>
    <property type="project" value="TreeGrafter"/>
</dbReference>
<evidence type="ECO:0000256" key="1">
    <source>
        <dbReference type="SAM" id="Coils"/>
    </source>
</evidence>
<dbReference type="GO" id="GO:0006886">
    <property type="term" value="P:intracellular protein transport"/>
    <property type="evidence" value="ECO:0007669"/>
    <property type="project" value="TreeGrafter"/>
</dbReference>
<keyword evidence="1" id="KW-0175">Coiled coil</keyword>
<dbReference type="EMBL" id="LDAU01000110">
    <property type="protein sequence ID" value="KRX04825.1"/>
    <property type="molecule type" value="Genomic_DNA"/>
</dbReference>
<feature type="compositionally biased region" description="Basic and acidic residues" evidence="2">
    <location>
        <begin position="550"/>
        <end position="568"/>
    </location>
</feature>
<dbReference type="OrthoDB" id="10263206at2759"/>
<organism evidence="4 5">
    <name type="scientific">Pseudocohnilembus persalinus</name>
    <name type="common">Ciliate</name>
    <dbReference type="NCBI Taxonomy" id="266149"/>
    <lineage>
        <taxon>Eukaryota</taxon>
        <taxon>Sar</taxon>
        <taxon>Alveolata</taxon>
        <taxon>Ciliophora</taxon>
        <taxon>Intramacronucleata</taxon>
        <taxon>Oligohymenophorea</taxon>
        <taxon>Scuticociliatia</taxon>
        <taxon>Philasterida</taxon>
        <taxon>Pseudocohnilembidae</taxon>
        <taxon>Pseudocohnilembus</taxon>
    </lineage>
</organism>
<dbReference type="PANTHER" id="PTHR22957">
    <property type="entry name" value="TBC1 DOMAIN FAMILY MEMBER GTPASE-ACTIVATING PROTEIN"/>
    <property type="match status" value="1"/>
</dbReference>
<feature type="region of interest" description="Disordered" evidence="2">
    <location>
        <begin position="251"/>
        <end position="302"/>
    </location>
</feature>
<keyword evidence="5" id="KW-1185">Reference proteome</keyword>
<sequence>MEHITGEKSNKQQNKTLMFEDPFPLDYLHQCYRPTTQKIQEKIEEFIKELSKPLINIDKLKRLCFNGIPDDCNGLRSICWKILLGYLPCDKSKWKDIILESEKNYLEFCEMFLNKKYQIPEQSKIRKMQSEYEKYDIKLKKLQKDFNQPRKNATQEDIKTAKLEYQKFQEISKNKQFYQYKEFFQDSALYEEVEKDTNRTRSEMHFFVTDTSDLHAKINSERMLEEDRKQKELKNQQKEINLLDIEYKSEEENKNQQIEKNEENEQKQQQQGQNIENIQNKDEEQNESQTQNETQNSDNNKINIENKQIQQLMKQVDDFKMDNQKYKILFSTTIQDERKQKNMVSEKHFDVLSRILYIYAKINPGIRYVQGMNEIIAPIYYVFKNDKTNDFFQKTVESDCFQCFTFLMGKGVKDAFIKQLDDYDTGIKTKVKELDEFLQNIDPKLQSHLSDMGINPLYYSLRWIMLILTQEFEIFDVLRIWDSYLAVTDNNLYLYCLCVSILQLMRDKIMSDEFSVIMETIQNVSQYKLDIILNKGSDLYKKVYNQRLKEKNKEKSKEKSQNTEKSDKNTINGIKKGLSGFFNNLQKKF</sequence>
<feature type="compositionally biased region" description="Low complexity" evidence="2">
    <location>
        <begin position="267"/>
        <end position="278"/>
    </location>
</feature>
<dbReference type="AlphaFoldDB" id="A0A0V0QRC4"/>
<dbReference type="FunCoup" id="A0A0V0QRC4">
    <property type="interactions" value="75"/>
</dbReference>
<feature type="compositionally biased region" description="Low complexity" evidence="2">
    <location>
        <begin position="287"/>
        <end position="302"/>
    </location>
</feature>
<dbReference type="InParanoid" id="A0A0V0QRC4"/>
<feature type="compositionally biased region" description="Basic and acidic residues" evidence="2">
    <location>
        <begin position="251"/>
        <end position="266"/>
    </location>
</feature>
<dbReference type="SUPFAM" id="SSF47923">
    <property type="entry name" value="Ypt/Rab-GAP domain of gyp1p"/>
    <property type="match status" value="2"/>
</dbReference>
<evidence type="ECO:0000256" key="2">
    <source>
        <dbReference type="SAM" id="MobiDB-lite"/>
    </source>
</evidence>
<feature type="domain" description="Rab-GAP TBC" evidence="3">
    <location>
        <begin position="70"/>
        <end position="488"/>
    </location>
</feature>
<gene>
    <name evidence="4" type="ORF">PPERSA_06459</name>
</gene>
<protein>
    <submittedName>
        <fullName evidence="4">Rab-GTPase-TBC domain</fullName>
    </submittedName>
</protein>
<evidence type="ECO:0000259" key="3">
    <source>
        <dbReference type="PROSITE" id="PS50086"/>
    </source>
</evidence>
<name>A0A0V0QRC4_PSEPJ</name>